<reference evidence="4 5" key="1">
    <citation type="journal article" date="2019" name="Appl. Environ. Microbiol.">
        <title>Clostridium scindens ATCC 35704: integration of nutritional requirements, the complete genome sequence, and global transcriptional responses to bile acids.</title>
        <authorList>
            <person name="Devendran S."/>
            <person name="Shrestha R."/>
            <person name="Alves J.M.P."/>
            <person name="Wolf P.G."/>
            <person name="Ly L."/>
            <person name="Hernandez A.G."/>
            <person name="Mendez-Garcia C."/>
            <person name="Inboden A."/>
            <person name="Wiley J."/>
            <person name="Paul O."/>
            <person name="Allen A."/>
            <person name="Springer E."/>
            <person name="Wright C.L."/>
            <person name="Fields C.J."/>
            <person name="Daniel S.L."/>
            <person name="Ridlon J.M."/>
        </authorList>
    </citation>
    <scope>NUCLEOTIDE SEQUENCE [LARGE SCALE GENOMIC DNA]</scope>
    <source>
        <strain evidence="4 5">ATCC 35704</strain>
    </source>
</reference>
<sequence>MSSKEGYDVLRLIEHGQSCYISSEYVKGCTLAVWLRYHPNLSKERLLEWIQDITRQLGLIHRCRGNPCYRYVNPYSIIVTQEGQLHFLDMDAKSNEEQLRFMQRRVIREHFLPRQQAYYQKASVRLDIYGLGRTIQYILSEADPEPPLKRREEARFHKIISRCLKDTSKHSYQDISDIRRQIPSYRKRKESHPKARKILAVAGTAILSAAVATTVLWGGYKPEESHEPATEMAEKKSINKSAVNEGTVNKDTDDQEAADEEAYLELAMAYFLELKDYKKSLEYLALISDDYAPAKHMEAIVKALDGGGGAGEAAGVRRDLKKHLLELEKEAPKDQKDRCDLCLIKGYSLLESKDGAGNILRLGEEWLGREGLDDREVKEVKEYMASAYEQTDAFEEAAHVWEEILELESEEKKREEVYKKMAVLYEACGQKEMALNTCIKGVGELEDSKDLGILHIRLLCKDTAISRELCVQTIREYIGRMPEILEKEEFQKLQKEYEIRVEGEEVWIGN</sequence>
<dbReference type="PROSITE" id="PS50011">
    <property type="entry name" value="PROTEIN_KINASE_DOM"/>
    <property type="match status" value="1"/>
</dbReference>
<keyword evidence="5" id="KW-1185">Reference proteome</keyword>
<organism evidence="4 5">
    <name type="scientific">Clostridium scindens (strain ATCC 35704 / DSM 5676 / VPI 13733 / 19)</name>
    <dbReference type="NCBI Taxonomy" id="411468"/>
    <lineage>
        <taxon>Bacteria</taxon>
        <taxon>Bacillati</taxon>
        <taxon>Bacillota</taxon>
        <taxon>Clostridia</taxon>
        <taxon>Lachnospirales</taxon>
        <taxon>Lachnospiraceae</taxon>
    </lineage>
</organism>
<dbReference type="KEGG" id="csci:HDCHBGLK_00365"/>
<dbReference type="InterPro" id="IPR000719">
    <property type="entry name" value="Prot_kinase_dom"/>
</dbReference>
<evidence type="ECO:0000259" key="3">
    <source>
        <dbReference type="PROSITE" id="PS50011"/>
    </source>
</evidence>
<evidence type="ECO:0000313" key="5">
    <source>
        <dbReference type="Proteomes" id="UP000289664"/>
    </source>
</evidence>
<keyword evidence="2" id="KW-1133">Transmembrane helix</keyword>
<keyword evidence="2" id="KW-0812">Transmembrane</keyword>
<dbReference type="RefSeq" id="WP_009248843.1">
    <property type="nucleotide sequence ID" value="NZ_CP036170.1"/>
</dbReference>
<feature type="domain" description="Protein kinase" evidence="3">
    <location>
        <begin position="1"/>
        <end position="199"/>
    </location>
</feature>
<evidence type="ECO:0000256" key="1">
    <source>
        <dbReference type="SAM" id="MobiDB-lite"/>
    </source>
</evidence>
<dbReference type="AlphaFoldDB" id="A0A494WI05"/>
<keyword evidence="2" id="KW-0472">Membrane</keyword>
<dbReference type="InterPro" id="IPR011990">
    <property type="entry name" value="TPR-like_helical_dom_sf"/>
</dbReference>
<proteinExistence type="predicted"/>
<dbReference type="InterPro" id="IPR011009">
    <property type="entry name" value="Kinase-like_dom_sf"/>
</dbReference>
<accession>A0A494WI05</accession>
<dbReference type="Proteomes" id="UP000289664">
    <property type="component" value="Chromosome"/>
</dbReference>
<dbReference type="GO" id="GO:0004672">
    <property type="term" value="F:protein kinase activity"/>
    <property type="evidence" value="ECO:0007669"/>
    <property type="project" value="InterPro"/>
</dbReference>
<feature type="region of interest" description="Disordered" evidence="1">
    <location>
        <begin position="223"/>
        <end position="256"/>
    </location>
</feature>
<evidence type="ECO:0000313" key="4">
    <source>
        <dbReference type="EMBL" id="QBF73018.1"/>
    </source>
</evidence>
<feature type="compositionally biased region" description="Basic and acidic residues" evidence="1">
    <location>
        <begin position="223"/>
        <end position="237"/>
    </location>
</feature>
<dbReference type="GeneID" id="62694598"/>
<dbReference type="OrthoDB" id="1927182at2"/>
<name>A0A494WI05_CLOS5</name>
<evidence type="ECO:0000256" key="2">
    <source>
        <dbReference type="SAM" id="Phobius"/>
    </source>
</evidence>
<dbReference type="SUPFAM" id="SSF48452">
    <property type="entry name" value="TPR-like"/>
    <property type="match status" value="1"/>
</dbReference>
<dbReference type="Gene3D" id="1.25.40.10">
    <property type="entry name" value="Tetratricopeptide repeat domain"/>
    <property type="match status" value="1"/>
</dbReference>
<protein>
    <recommendedName>
        <fullName evidence="3">Protein kinase domain-containing protein</fullName>
    </recommendedName>
</protein>
<dbReference type="SUPFAM" id="SSF56112">
    <property type="entry name" value="Protein kinase-like (PK-like)"/>
    <property type="match status" value="1"/>
</dbReference>
<gene>
    <name evidence="4" type="ORF">HDCHBGLK_00365</name>
</gene>
<dbReference type="Gene3D" id="1.10.510.10">
    <property type="entry name" value="Transferase(Phosphotransferase) domain 1"/>
    <property type="match status" value="1"/>
</dbReference>
<dbReference type="GO" id="GO:0005524">
    <property type="term" value="F:ATP binding"/>
    <property type="evidence" value="ECO:0007669"/>
    <property type="project" value="InterPro"/>
</dbReference>
<dbReference type="EMBL" id="CP036170">
    <property type="protein sequence ID" value="QBF73018.1"/>
    <property type="molecule type" value="Genomic_DNA"/>
</dbReference>
<feature type="compositionally biased region" description="Polar residues" evidence="1">
    <location>
        <begin position="239"/>
        <end position="249"/>
    </location>
</feature>
<feature type="transmembrane region" description="Helical" evidence="2">
    <location>
        <begin position="198"/>
        <end position="220"/>
    </location>
</feature>